<dbReference type="SUPFAM" id="SSF82784">
    <property type="entry name" value="OsmC-like"/>
    <property type="match status" value="1"/>
</dbReference>
<protein>
    <submittedName>
        <fullName evidence="2">Organic hydroperoxide resistance protein</fullName>
    </submittedName>
</protein>
<accession>A0ABS5JWD6</accession>
<sequence>MKTIYQTTAEVSGGRNGKVKSNDGILDLEVRLPKAMGGANDDFTNPEQLFAAGYAACFDNALIYVAHQQKIRIKSKLEVTVALQMSETEGYNLCVQIEADIQGTDAETAQKLLEQAHATCPYSKAIKGNVVVELKLK</sequence>
<dbReference type="Gene3D" id="3.30.300.20">
    <property type="match status" value="1"/>
</dbReference>
<comment type="similarity">
    <text evidence="1">Belongs to the OsmC/Ohr family.</text>
</comment>
<dbReference type="InterPro" id="IPR019953">
    <property type="entry name" value="OHR"/>
</dbReference>
<dbReference type="InterPro" id="IPR015946">
    <property type="entry name" value="KH_dom-like_a/b"/>
</dbReference>
<dbReference type="Pfam" id="PF02566">
    <property type="entry name" value="OsmC"/>
    <property type="match status" value="1"/>
</dbReference>
<keyword evidence="3" id="KW-1185">Reference proteome</keyword>
<dbReference type="PANTHER" id="PTHR33797:SF2">
    <property type="entry name" value="ORGANIC HYDROPEROXIDE RESISTANCE PROTEIN-LIKE"/>
    <property type="match status" value="1"/>
</dbReference>
<reference evidence="2 3" key="1">
    <citation type="journal article" date="2015" name="Int. J. Syst. Evol. Microbiol.">
        <title>Carboxylicivirga linearis sp. nov., isolated from a sea cucumber culture pond.</title>
        <authorList>
            <person name="Wang F.Q."/>
            <person name="Zhou Y.X."/>
            <person name="Lin X.Z."/>
            <person name="Chen G.J."/>
            <person name="Du Z.J."/>
        </authorList>
    </citation>
    <scope>NUCLEOTIDE SEQUENCE [LARGE SCALE GENOMIC DNA]</scope>
    <source>
        <strain evidence="2 3">FB218</strain>
    </source>
</reference>
<evidence type="ECO:0000313" key="3">
    <source>
        <dbReference type="Proteomes" id="UP000708576"/>
    </source>
</evidence>
<dbReference type="NCBIfam" id="TIGR03561">
    <property type="entry name" value="organ_hyd_perox"/>
    <property type="match status" value="1"/>
</dbReference>
<organism evidence="2 3">
    <name type="scientific">Carboxylicivirga linearis</name>
    <dbReference type="NCBI Taxonomy" id="1628157"/>
    <lineage>
        <taxon>Bacteria</taxon>
        <taxon>Pseudomonadati</taxon>
        <taxon>Bacteroidota</taxon>
        <taxon>Bacteroidia</taxon>
        <taxon>Marinilabiliales</taxon>
        <taxon>Marinilabiliaceae</taxon>
        <taxon>Carboxylicivirga</taxon>
    </lineage>
</organism>
<evidence type="ECO:0000313" key="2">
    <source>
        <dbReference type="EMBL" id="MBS2098791.1"/>
    </source>
</evidence>
<dbReference type="RefSeq" id="WP_212216033.1">
    <property type="nucleotide sequence ID" value="NZ_JAGUCO010000006.1"/>
</dbReference>
<dbReference type="PANTHER" id="PTHR33797">
    <property type="entry name" value="ORGANIC HYDROPEROXIDE RESISTANCE PROTEIN-LIKE"/>
    <property type="match status" value="1"/>
</dbReference>
<comment type="caution">
    <text evidence="2">The sequence shown here is derived from an EMBL/GenBank/DDBJ whole genome shotgun (WGS) entry which is preliminary data.</text>
</comment>
<dbReference type="EMBL" id="JAGUCO010000006">
    <property type="protein sequence ID" value="MBS2098791.1"/>
    <property type="molecule type" value="Genomic_DNA"/>
</dbReference>
<dbReference type="InterPro" id="IPR036102">
    <property type="entry name" value="OsmC/Ohrsf"/>
</dbReference>
<dbReference type="Gene3D" id="2.20.25.10">
    <property type="match status" value="1"/>
</dbReference>
<dbReference type="Proteomes" id="UP000708576">
    <property type="component" value="Unassembled WGS sequence"/>
</dbReference>
<proteinExistence type="inferred from homology"/>
<gene>
    <name evidence="2" type="ORF">KEM10_10920</name>
</gene>
<evidence type="ECO:0000256" key="1">
    <source>
        <dbReference type="ARBA" id="ARBA00007378"/>
    </source>
</evidence>
<dbReference type="InterPro" id="IPR003718">
    <property type="entry name" value="OsmC/Ohr_fam"/>
</dbReference>
<name>A0ABS5JWD6_9BACT</name>